<dbReference type="Gene3D" id="3.40.50.720">
    <property type="entry name" value="NAD(P)-binding Rossmann-like Domain"/>
    <property type="match status" value="1"/>
</dbReference>
<dbReference type="KEGG" id="pcx:LPB68_07775"/>
<organism evidence="3 4">
    <name type="scientific">Paenibacillus crassostreae</name>
    <dbReference type="NCBI Taxonomy" id="1763538"/>
    <lineage>
        <taxon>Bacteria</taxon>
        <taxon>Bacillati</taxon>
        <taxon>Bacillota</taxon>
        <taxon>Bacilli</taxon>
        <taxon>Bacillales</taxon>
        <taxon>Paenibacillaceae</taxon>
        <taxon>Paenibacillus</taxon>
    </lineage>
</organism>
<dbReference type="SUPFAM" id="SSF51735">
    <property type="entry name" value="NAD(P)-binding Rossmann-fold domains"/>
    <property type="match status" value="1"/>
</dbReference>
<evidence type="ECO:0000313" key="3">
    <source>
        <dbReference type="EMBL" id="OAB77594.1"/>
    </source>
</evidence>
<dbReference type="PRINTS" id="PR00081">
    <property type="entry name" value="GDHRDH"/>
</dbReference>
<evidence type="ECO:0000256" key="1">
    <source>
        <dbReference type="ARBA" id="ARBA00023002"/>
    </source>
</evidence>
<name>A0A167GI66_9BACL</name>
<dbReference type="RefSeq" id="WP_068654314.1">
    <property type="nucleotide sequence ID" value="NZ_CP017770.1"/>
</dbReference>
<dbReference type="CDD" id="cd05327">
    <property type="entry name" value="retinol-DH_like_SDR_c_like"/>
    <property type="match status" value="1"/>
</dbReference>
<dbReference type="Pfam" id="PF00106">
    <property type="entry name" value="adh_short"/>
    <property type="match status" value="1"/>
</dbReference>
<proteinExistence type="inferred from homology"/>
<evidence type="ECO:0000256" key="2">
    <source>
        <dbReference type="RuleBase" id="RU000363"/>
    </source>
</evidence>
<dbReference type="InterPro" id="IPR002347">
    <property type="entry name" value="SDR_fam"/>
</dbReference>
<comment type="similarity">
    <text evidence="2">Belongs to the short-chain dehydrogenases/reductases (SDR) family.</text>
</comment>
<dbReference type="OrthoDB" id="9809821at2"/>
<dbReference type="PANTHER" id="PTHR43157">
    <property type="entry name" value="PHOSPHATIDYLINOSITOL-GLYCAN BIOSYNTHESIS CLASS F PROTEIN-RELATED"/>
    <property type="match status" value="1"/>
</dbReference>
<protein>
    <submittedName>
        <fullName evidence="3">Short-chain dehydrogenase</fullName>
    </submittedName>
</protein>
<dbReference type="AlphaFoldDB" id="A0A167GI66"/>
<gene>
    <name evidence="3" type="ORF">PNBC_00855</name>
</gene>
<sequence length="282" mass="31527">MHNKIVMVTGANSGMGLATSIELARRGAHVIMVCRNEGRARIAHQEAIRQSGSENIEWMLGDLGDLDSIRRLANGYKSKFDVLDVLINNAGVVSLKHQFTQQGFELQLGINHVGHFLLTNLLIDHLLNAEQGRIVNVSSGAYKVGKIHFDDLALEKRYNIITGYAQSKLANILFTKQVAVRLEGSRVTANCLHPGAVMTNLGVDRKTGFGKRVYAMLRPFFLTPKEGSQSAIYLATSPEVAEVSGEYFYKQEMKPLSLRANNKQDAERLWHWSEEQVQPYMK</sequence>
<accession>A0A167GI66</accession>
<evidence type="ECO:0000313" key="4">
    <source>
        <dbReference type="Proteomes" id="UP000077134"/>
    </source>
</evidence>
<dbReference type="EMBL" id="LSFN01000002">
    <property type="protein sequence ID" value="OAB77594.1"/>
    <property type="molecule type" value="Genomic_DNA"/>
</dbReference>
<dbReference type="PRINTS" id="PR00080">
    <property type="entry name" value="SDRFAMILY"/>
</dbReference>
<dbReference type="PANTHER" id="PTHR43157:SF31">
    <property type="entry name" value="PHOSPHATIDYLINOSITOL-GLYCAN BIOSYNTHESIS CLASS F PROTEIN"/>
    <property type="match status" value="1"/>
</dbReference>
<keyword evidence="1" id="KW-0560">Oxidoreductase</keyword>
<reference evidence="3 4" key="1">
    <citation type="submission" date="2016-02" db="EMBL/GenBank/DDBJ databases">
        <title>Paenibacillus sp. LPB0068, isolated from Crassostrea gigas.</title>
        <authorList>
            <person name="Shin S.-K."/>
            <person name="Yi H."/>
        </authorList>
    </citation>
    <scope>NUCLEOTIDE SEQUENCE [LARGE SCALE GENOMIC DNA]</scope>
    <source>
        <strain evidence="3 4">LPB0068</strain>
    </source>
</reference>
<dbReference type="Proteomes" id="UP000077134">
    <property type="component" value="Unassembled WGS sequence"/>
</dbReference>
<dbReference type="STRING" id="1763538.LPB68_07775"/>
<dbReference type="GO" id="GO:0016491">
    <property type="term" value="F:oxidoreductase activity"/>
    <property type="evidence" value="ECO:0007669"/>
    <property type="project" value="UniProtKB-KW"/>
</dbReference>
<keyword evidence="4" id="KW-1185">Reference proteome</keyword>
<comment type="caution">
    <text evidence="3">The sequence shown here is derived from an EMBL/GenBank/DDBJ whole genome shotgun (WGS) entry which is preliminary data.</text>
</comment>
<dbReference type="InterPro" id="IPR036291">
    <property type="entry name" value="NAD(P)-bd_dom_sf"/>
</dbReference>